<dbReference type="PROSITE" id="PS50817">
    <property type="entry name" value="INTEIN_N_TER"/>
    <property type="match status" value="1"/>
</dbReference>
<feature type="signal peptide" evidence="2">
    <location>
        <begin position="1"/>
        <end position="23"/>
    </location>
</feature>
<keyword evidence="2" id="KW-0732">Signal</keyword>
<dbReference type="Gene3D" id="2.170.16.10">
    <property type="entry name" value="Hedgehog/Intein (Hint) domain"/>
    <property type="match status" value="1"/>
</dbReference>
<feature type="compositionally biased region" description="Polar residues" evidence="1">
    <location>
        <begin position="192"/>
        <end position="201"/>
    </location>
</feature>
<feature type="compositionally biased region" description="Low complexity" evidence="1">
    <location>
        <begin position="208"/>
        <end position="233"/>
    </location>
</feature>
<dbReference type="PANTHER" id="PTHR46706:SF12">
    <property type="entry name" value="PROTEIN QUA-1-RELATED"/>
    <property type="match status" value="1"/>
</dbReference>
<name>A0A7S0BLU0_9RHOD</name>
<dbReference type="EMBL" id="HBEK01013635">
    <property type="protein sequence ID" value="CAD8397476.1"/>
    <property type="molecule type" value="Transcribed_RNA"/>
</dbReference>
<dbReference type="InterPro" id="IPR036844">
    <property type="entry name" value="Hint_dom_sf"/>
</dbReference>
<feature type="compositionally biased region" description="Low complexity" evidence="1">
    <location>
        <begin position="165"/>
        <end position="179"/>
    </location>
</feature>
<protein>
    <recommendedName>
        <fullName evidence="3">Hint domain-containing protein</fullName>
    </recommendedName>
</protein>
<dbReference type="PANTHER" id="PTHR46706">
    <property type="entry name" value="PROTEIN QUA-1-RELATED"/>
    <property type="match status" value="1"/>
</dbReference>
<evidence type="ECO:0000259" key="3">
    <source>
        <dbReference type="SMART" id="SM00306"/>
    </source>
</evidence>
<feature type="region of interest" description="Disordered" evidence="1">
    <location>
        <begin position="105"/>
        <end position="233"/>
    </location>
</feature>
<proteinExistence type="predicted"/>
<dbReference type="Pfam" id="PF01079">
    <property type="entry name" value="Hint"/>
    <property type="match status" value="1"/>
</dbReference>
<dbReference type="InterPro" id="IPR001767">
    <property type="entry name" value="Hedgehog_Hint"/>
</dbReference>
<feature type="domain" description="Hint" evidence="3">
    <location>
        <begin position="233"/>
        <end position="326"/>
    </location>
</feature>
<dbReference type="SUPFAM" id="SSF51294">
    <property type="entry name" value="Hedgehog/intein (Hint) domain"/>
    <property type="match status" value="1"/>
</dbReference>
<evidence type="ECO:0000256" key="2">
    <source>
        <dbReference type="SAM" id="SignalP"/>
    </source>
</evidence>
<dbReference type="GO" id="GO:0016539">
    <property type="term" value="P:intein-mediated protein splicing"/>
    <property type="evidence" value="ECO:0007669"/>
    <property type="project" value="InterPro"/>
</dbReference>
<feature type="chain" id="PRO_5031253599" description="Hint domain-containing protein" evidence="2">
    <location>
        <begin position="24"/>
        <end position="417"/>
    </location>
</feature>
<sequence length="417" mass="43971">MDRQLSSWSWLLVGILVFGSVYGRDYKRIASAVRQVDCEELVEQCFALLSQRCAAEIAGGDSDTNGILVCCDEVFQILDCFAGELDGCLPPQVINIIRDSERDCEARQTGVPTTPPSPTENANKITTFPPAEIATEVPTGAPTDGPAEAPAESTPEVPSETLTVSPSGAPSGTPSGGATETPTEVPIVAPSATPTEASTDLSTDEPPDSSVENSSSPNVSPSATTSPSPISSPACFPGEATVFLLDGREKPMKFLQAGDNVMVAGGDFSDVYAFGHKDPAQDADFVRIETESGHAIEVSGSHFVLINGELVLAGKVQVGDSLTVTGLGKSRVGALSIVHRSGVYNPHTLDGTIVVNGIEVSCHTETVKPFVSDFLMAIPRILYRLGLNEPLGSMLYKSTPTYVHLILRKMRISAAYT</sequence>
<accession>A0A7S0BLU0</accession>
<evidence type="ECO:0000313" key="4">
    <source>
        <dbReference type="EMBL" id="CAD8397476.1"/>
    </source>
</evidence>
<dbReference type="InterPro" id="IPR003587">
    <property type="entry name" value="Hint_dom_N"/>
</dbReference>
<dbReference type="InterPro" id="IPR006141">
    <property type="entry name" value="Intein_N"/>
</dbReference>
<dbReference type="InterPro" id="IPR052140">
    <property type="entry name" value="Dev_Signal_Hedgehog-like"/>
</dbReference>
<dbReference type="AlphaFoldDB" id="A0A7S0BLU0"/>
<evidence type="ECO:0000256" key="1">
    <source>
        <dbReference type="SAM" id="MobiDB-lite"/>
    </source>
</evidence>
<dbReference type="GO" id="GO:0016540">
    <property type="term" value="P:protein autoprocessing"/>
    <property type="evidence" value="ECO:0007669"/>
    <property type="project" value="InterPro"/>
</dbReference>
<organism evidence="4">
    <name type="scientific">Rhodosorus marinus</name>
    <dbReference type="NCBI Taxonomy" id="101924"/>
    <lineage>
        <taxon>Eukaryota</taxon>
        <taxon>Rhodophyta</taxon>
        <taxon>Stylonematophyceae</taxon>
        <taxon>Stylonematales</taxon>
        <taxon>Stylonemataceae</taxon>
        <taxon>Rhodosorus</taxon>
    </lineage>
</organism>
<reference evidence="4" key="1">
    <citation type="submission" date="2021-01" db="EMBL/GenBank/DDBJ databases">
        <authorList>
            <person name="Corre E."/>
            <person name="Pelletier E."/>
            <person name="Niang G."/>
            <person name="Scheremetjew M."/>
            <person name="Finn R."/>
            <person name="Kale V."/>
            <person name="Holt S."/>
            <person name="Cochrane G."/>
            <person name="Meng A."/>
            <person name="Brown T."/>
            <person name="Cohen L."/>
        </authorList>
    </citation>
    <scope>NUCLEOTIDE SEQUENCE</scope>
    <source>
        <strain evidence="4">UTEX LB 2760</strain>
    </source>
</reference>
<dbReference type="CDD" id="cd00081">
    <property type="entry name" value="Hint"/>
    <property type="match status" value="1"/>
</dbReference>
<gene>
    <name evidence="4" type="ORF">RMAR0315_LOCUS7465</name>
</gene>
<dbReference type="SMART" id="SM00306">
    <property type="entry name" value="HintN"/>
    <property type="match status" value="1"/>
</dbReference>